<sequence>MKHDATSVPTRPPVGIPSASLADRGIQPPKRYGIYRAKTTGRLDGPGDNWSWRVMITRDGKPLCNKSFADKRYGDARQALQAAMDFRDRILARCQPMRKRERQQMLRRNNTSGLAGVCRCTSRGRDYYIAQTLLPDGTRLRRAFAIAKHGEQKALELAAAERQRQLARIEGETERDTGAVPPER</sequence>
<feature type="region of interest" description="Disordered" evidence="1">
    <location>
        <begin position="1"/>
        <end position="27"/>
    </location>
</feature>
<dbReference type="EMBL" id="SZUA01000001">
    <property type="protein sequence ID" value="TKR32759.1"/>
    <property type="molecule type" value="Genomic_DNA"/>
</dbReference>
<accession>A0A4U5K1G7</accession>
<keyword evidence="3" id="KW-1185">Reference proteome</keyword>
<gene>
    <name evidence="2" type="ORF">FCE95_00030</name>
</gene>
<reference evidence="2 3" key="1">
    <citation type="submission" date="2019-04" db="EMBL/GenBank/DDBJ databases">
        <title>Reference strain of H23.</title>
        <authorList>
            <person name="Luo X."/>
        </authorList>
    </citation>
    <scope>NUCLEOTIDE SEQUENCE [LARGE SCALE GENOMIC DNA]</scope>
    <source>
        <strain evidence="2 3">H23</strain>
    </source>
</reference>
<dbReference type="AlphaFoldDB" id="A0A4U5K1G7"/>
<evidence type="ECO:0000256" key="1">
    <source>
        <dbReference type="SAM" id="MobiDB-lite"/>
    </source>
</evidence>
<dbReference type="Proteomes" id="UP000308707">
    <property type="component" value="Unassembled WGS sequence"/>
</dbReference>
<protein>
    <recommendedName>
        <fullName evidence="4">AP2 domain-containing protein</fullName>
    </recommendedName>
</protein>
<organism evidence="2 3">
    <name type="scientific">Luteimonas gilva</name>
    <dbReference type="NCBI Taxonomy" id="2572684"/>
    <lineage>
        <taxon>Bacteria</taxon>
        <taxon>Pseudomonadati</taxon>
        <taxon>Pseudomonadota</taxon>
        <taxon>Gammaproteobacteria</taxon>
        <taxon>Lysobacterales</taxon>
        <taxon>Lysobacteraceae</taxon>
        <taxon>Luteimonas</taxon>
    </lineage>
</organism>
<name>A0A4U5K1G7_9GAMM</name>
<evidence type="ECO:0000313" key="2">
    <source>
        <dbReference type="EMBL" id="TKR32759.1"/>
    </source>
</evidence>
<dbReference type="RefSeq" id="WP_137264968.1">
    <property type="nucleotide sequence ID" value="NZ_SZUA01000001.1"/>
</dbReference>
<dbReference type="OrthoDB" id="154347at2"/>
<dbReference type="Gene3D" id="1.20.5.2050">
    <property type="match status" value="1"/>
</dbReference>
<comment type="caution">
    <text evidence="2">The sequence shown here is derived from an EMBL/GenBank/DDBJ whole genome shotgun (WGS) entry which is preliminary data.</text>
</comment>
<proteinExistence type="predicted"/>
<evidence type="ECO:0000313" key="3">
    <source>
        <dbReference type="Proteomes" id="UP000308707"/>
    </source>
</evidence>
<evidence type="ECO:0008006" key="4">
    <source>
        <dbReference type="Google" id="ProtNLM"/>
    </source>
</evidence>